<dbReference type="AlphaFoldDB" id="A0A0A6PG18"/>
<dbReference type="Proteomes" id="UP000030428">
    <property type="component" value="Unassembled WGS sequence"/>
</dbReference>
<dbReference type="EMBL" id="JSZA02000063">
    <property type="protein sequence ID" value="KHD09234.1"/>
    <property type="molecule type" value="Genomic_DNA"/>
</dbReference>
<evidence type="ECO:0000313" key="2">
    <source>
        <dbReference type="EMBL" id="KHD09234.1"/>
    </source>
</evidence>
<protein>
    <submittedName>
        <fullName evidence="2">Uncharacterized protein</fullName>
    </submittedName>
</protein>
<comment type="caution">
    <text evidence="2">The sequence shown here is derived from an EMBL/GenBank/DDBJ whole genome shotgun (WGS) entry which is preliminary data.</text>
</comment>
<name>A0A0A6PG18_9GAMM</name>
<keyword evidence="3" id="KW-1185">Reference proteome</keyword>
<organism evidence="2 3">
    <name type="scientific">Candidatus Thiomargarita nelsonii</name>
    <dbReference type="NCBI Taxonomy" id="1003181"/>
    <lineage>
        <taxon>Bacteria</taxon>
        <taxon>Pseudomonadati</taxon>
        <taxon>Pseudomonadota</taxon>
        <taxon>Gammaproteobacteria</taxon>
        <taxon>Thiotrichales</taxon>
        <taxon>Thiotrichaceae</taxon>
        <taxon>Thiomargarita</taxon>
    </lineage>
</organism>
<gene>
    <name evidence="2" type="ORF">PN36_16670</name>
</gene>
<accession>A0A0A6PG18</accession>
<proteinExistence type="predicted"/>
<feature type="region of interest" description="Disordered" evidence="1">
    <location>
        <begin position="1"/>
        <end position="22"/>
    </location>
</feature>
<reference evidence="2 3" key="1">
    <citation type="journal article" date="2016" name="Front. Microbiol.">
        <title>Single-Cell (Meta-)Genomics of a Dimorphic Candidatus Thiomargarita nelsonii Reveals Genomic Plasticity.</title>
        <authorList>
            <person name="Flood B.E."/>
            <person name="Fliss P."/>
            <person name="Jones D.S."/>
            <person name="Dick G.J."/>
            <person name="Jain S."/>
            <person name="Kaster A.K."/>
            <person name="Winkel M."/>
            <person name="Mussmann M."/>
            <person name="Bailey J."/>
        </authorList>
    </citation>
    <scope>NUCLEOTIDE SEQUENCE [LARGE SCALE GENOMIC DNA]</scope>
    <source>
        <strain evidence="2">Hydrate Ridge</strain>
    </source>
</reference>
<evidence type="ECO:0000256" key="1">
    <source>
        <dbReference type="SAM" id="MobiDB-lite"/>
    </source>
</evidence>
<sequence length="109" mass="12387">MMVTKPQSKRKVPPGSPLFPDIPRLSKQEIARRKAENEAFGQRCQAIFDQVAPQLRADHYDWSIHIEPDSGDYFIDPDSEVCFQKALQKHPSAKIMEMCLNETGACGRI</sequence>
<evidence type="ECO:0000313" key="3">
    <source>
        <dbReference type="Proteomes" id="UP000030428"/>
    </source>
</evidence>